<gene>
    <name evidence="7" type="ORF">DYB32_010937</name>
</gene>
<dbReference type="VEuPathDB" id="FungiDB:H310_09769"/>
<keyword evidence="2 5" id="KW-0812">Transmembrane</keyword>
<evidence type="ECO:0000256" key="5">
    <source>
        <dbReference type="SAM" id="Phobius"/>
    </source>
</evidence>
<feature type="transmembrane region" description="Helical" evidence="5">
    <location>
        <begin position="257"/>
        <end position="278"/>
    </location>
</feature>
<dbReference type="Pfam" id="PF00324">
    <property type="entry name" value="AA_permease"/>
    <property type="match status" value="1"/>
</dbReference>
<evidence type="ECO:0000259" key="6">
    <source>
        <dbReference type="Pfam" id="PF00324"/>
    </source>
</evidence>
<keyword evidence="4 5" id="KW-0472">Membrane</keyword>
<name>A0A3R6ZGA1_9STRA</name>
<organism evidence="7 8">
    <name type="scientific">Aphanomyces invadans</name>
    <dbReference type="NCBI Taxonomy" id="157072"/>
    <lineage>
        <taxon>Eukaryota</taxon>
        <taxon>Sar</taxon>
        <taxon>Stramenopiles</taxon>
        <taxon>Oomycota</taxon>
        <taxon>Saprolegniomycetes</taxon>
        <taxon>Saprolegniales</taxon>
        <taxon>Verrucalvaceae</taxon>
        <taxon>Aphanomyces</taxon>
    </lineage>
</organism>
<dbReference type="GO" id="GO:0055085">
    <property type="term" value="P:transmembrane transport"/>
    <property type="evidence" value="ECO:0007669"/>
    <property type="project" value="InterPro"/>
</dbReference>
<feature type="transmembrane region" description="Helical" evidence="5">
    <location>
        <begin position="342"/>
        <end position="361"/>
    </location>
</feature>
<feature type="transmembrane region" description="Helical" evidence="5">
    <location>
        <begin position="464"/>
        <end position="484"/>
    </location>
</feature>
<dbReference type="Proteomes" id="UP000285060">
    <property type="component" value="Unassembled WGS sequence"/>
</dbReference>
<feature type="transmembrane region" description="Helical" evidence="5">
    <location>
        <begin position="528"/>
        <end position="546"/>
    </location>
</feature>
<comment type="caution">
    <text evidence="7">The sequence shown here is derived from an EMBL/GenBank/DDBJ whole genome shotgun (WGS) entry which is preliminary data.</text>
</comment>
<protein>
    <recommendedName>
        <fullName evidence="6">Amino acid permease/ SLC12A domain-containing protein</fullName>
    </recommendedName>
</protein>
<dbReference type="AlphaFoldDB" id="A0A3R6ZGA1"/>
<feature type="domain" description="Amino acid permease/ SLC12A" evidence="6">
    <location>
        <begin position="146"/>
        <end position="517"/>
    </location>
</feature>
<keyword evidence="3 5" id="KW-1133">Transmembrane helix</keyword>
<sequence length="585" mass="63870">MHVIRTAVSQIINQPCNPQDSIVLSSLPLLDQSILFKVYELPFVGITHVYHANQGSSIKSNAHVATRCPPCDTNGFNRPWVILPRAPIGPRPATVPATTSNGCHIVDVKEIVVDPSDQATAIHVWALGVVSVIGGQFYGWNESFKVGFLPYFISQLFMGVAYVIYVSCIAEVGGKVPGGSYGLARAVLGFYPGYLLSCLEFLEYTSYASVSVVYVTDFVTTHLKMNSEYQPLVWLLFYAICIGFLDSRGKYMWRCMLVLLVASLLPGVLFIFGSLPYVNFKKNAILHNFDNGETTWATGTISTAFFAILPSTTVGFAGVESPTVNTGFVKDPAVNIPKGTRAAVWTLLASNIAMVLVLASLPPGLEIIATDEFCLNRGLYLGMGFTSRTAEWILIPAQIGTAIGFSIPIARLTQAMADSNLLPQWLGLRGQTTTRRSLVVASIFGYCLCLVSFYSPMFKMTLQNISIVAGTLCYAGQTLGFVMLRTSYKIDTKGYKSPYGLTGAYYVFVVFFLVFVSIAGGFQGDDGIAILSTIGFVAVLTVYYLLVCQKVQTVSKEEYASIFKFSVMKFNKLRASKKKRTSATS</sequence>
<dbReference type="GO" id="GO:0016020">
    <property type="term" value="C:membrane"/>
    <property type="evidence" value="ECO:0007669"/>
    <property type="project" value="UniProtKB-SubCell"/>
</dbReference>
<proteinExistence type="predicted"/>
<feature type="transmembrane region" description="Helical" evidence="5">
    <location>
        <begin position="119"/>
        <end position="139"/>
    </location>
</feature>
<reference evidence="7 8" key="1">
    <citation type="submission" date="2018-08" db="EMBL/GenBank/DDBJ databases">
        <title>Aphanomyces genome sequencing and annotation.</title>
        <authorList>
            <person name="Minardi D."/>
            <person name="Oidtmann B."/>
            <person name="Van Der Giezen M."/>
            <person name="Studholme D.J."/>
        </authorList>
    </citation>
    <scope>NUCLEOTIDE SEQUENCE [LARGE SCALE GENOMIC DNA]</scope>
    <source>
        <strain evidence="7 8">NJM0002</strain>
    </source>
</reference>
<feature type="transmembrane region" description="Helical" evidence="5">
    <location>
        <begin position="229"/>
        <end position="245"/>
    </location>
</feature>
<evidence type="ECO:0000256" key="4">
    <source>
        <dbReference type="ARBA" id="ARBA00023136"/>
    </source>
</evidence>
<comment type="subcellular location">
    <subcellularLocation>
        <location evidence="1">Membrane</location>
        <topology evidence="1">Multi-pass membrane protein</topology>
    </subcellularLocation>
</comment>
<feature type="transmembrane region" description="Helical" evidence="5">
    <location>
        <begin position="504"/>
        <end position="522"/>
    </location>
</feature>
<evidence type="ECO:0000313" key="8">
    <source>
        <dbReference type="Proteomes" id="UP000285060"/>
    </source>
</evidence>
<accession>A0A3R6ZGA1</accession>
<dbReference type="EMBL" id="QUSY01004469">
    <property type="protein sequence ID" value="RHY13296.1"/>
    <property type="molecule type" value="Genomic_DNA"/>
</dbReference>
<dbReference type="Gene3D" id="1.20.1740.10">
    <property type="entry name" value="Amino acid/polyamine transporter I"/>
    <property type="match status" value="1"/>
</dbReference>
<evidence type="ECO:0000313" key="7">
    <source>
        <dbReference type="EMBL" id="RHY13296.1"/>
    </source>
</evidence>
<evidence type="ECO:0000256" key="2">
    <source>
        <dbReference type="ARBA" id="ARBA00022692"/>
    </source>
</evidence>
<evidence type="ECO:0000256" key="3">
    <source>
        <dbReference type="ARBA" id="ARBA00022989"/>
    </source>
</evidence>
<feature type="transmembrane region" description="Helical" evidence="5">
    <location>
        <begin position="438"/>
        <end position="458"/>
    </location>
</feature>
<feature type="transmembrane region" description="Helical" evidence="5">
    <location>
        <begin position="182"/>
        <end position="202"/>
    </location>
</feature>
<feature type="transmembrane region" description="Helical" evidence="5">
    <location>
        <begin position="151"/>
        <end position="170"/>
    </location>
</feature>
<keyword evidence="8" id="KW-1185">Reference proteome</keyword>
<evidence type="ECO:0000256" key="1">
    <source>
        <dbReference type="ARBA" id="ARBA00004141"/>
    </source>
</evidence>
<dbReference type="InterPro" id="IPR004841">
    <property type="entry name" value="AA-permease/SLC12A_dom"/>
</dbReference>
<feature type="non-terminal residue" evidence="7">
    <location>
        <position position="585"/>
    </location>
</feature>